<comment type="caution">
    <text evidence="1">The sequence shown here is derived from an EMBL/GenBank/DDBJ whole genome shotgun (WGS) entry which is preliminary data.</text>
</comment>
<dbReference type="Proteomes" id="UP001150217">
    <property type="component" value="Unassembled WGS sequence"/>
</dbReference>
<keyword evidence="2" id="KW-1185">Reference proteome</keyword>
<dbReference type="EMBL" id="JANVFT010000089">
    <property type="protein sequence ID" value="KAJ4470993.1"/>
    <property type="molecule type" value="Genomic_DNA"/>
</dbReference>
<gene>
    <name evidence="1" type="ORF">C8R41DRAFT_851361</name>
</gene>
<accession>A0ABQ8V3J6</accession>
<sequence>MLQHKLILPKPTLRPILTQVLQNSSQTVISMGLNFLFKCLNPLFWLDFFHVVLYTHWVINFL</sequence>
<proteinExistence type="predicted"/>
<reference evidence="1" key="1">
    <citation type="submission" date="2022-08" db="EMBL/GenBank/DDBJ databases">
        <title>A Global Phylogenomic Analysis of the Shiitake Genus Lentinula.</title>
        <authorList>
            <consortium name="DOE Joint Genome Institute"/>
            <person name="Sierra-Patev S."/>
            <person name="Min B."/>
            <person name="Naranjo-Ortiz M."/>
            <person name="Looney B."/>
            <person name="Konkel Z."/>
            <person name="Slot J.C."/>
            <person name="Sakamoto Y."/>
            <person name="Steenwyk J.L."/>
            <person name="Rokas A."/>
            <person name="Carro J."/>
            <person name="Camarero S."/>
            <person name="Ferreira P."/>
            <person name="Molpeceres G."/>
            <person name="Ruiz-Duenas F.J."/>
            <person name="Serrano A."/>
            <person name="Henrissat B."/>
            <person name="Drula E."/>
            <person name="Hughes K.W."/>
            <person name="Mata J.L."/>
            <person name="Ishikawa N.K."/>
            <person name="Vargas-Isla R."/>
            <person name="Ushijima S."/>
            <person name="Smith C.A."/>
            <person name="Ahrendt S."/>
            <person name="Andreopoulos W."/>
            <person name="He G."/>
            <person name="Labutti K."/>
            <person name="Lipzen A."/>
            <person name="Ng V."/>
            <person name="Riley R."/>
            <person name="Sandor L."/>
            <person name="Barry K."/>
            <person name="Martinez A.T."/>
            <person name="Xiao Y."/>
            <person name="Gibbons J.G."/>
            <person name="Terashima K."/>
            <person name="Grigoriev I.V."/>
            <person name="Hibbett D.S."/>
        </authorList>
    </citation>
    <scope>NUCLEOTIDE SEQUENCE</scope>
    <source>
        <strain evidence="1">RHP3577 ss4</strain>
    </source>
</reference>
<evidence type="ECO:0000313" key="1">
    <source>
        <dbReference type="EMBL" id="KAJ4470993.1"/>
    </source>
</evidence>
<name>A0ABQ8V3J6_9AGAR</name>
<organism evidence="1 2">
    <name type="scientific">Lentinula lateritia</name>
    <dbReference type="NCBI Taxonomy" id="40482"/>
    <lineage>
        <taxon>Eukaryota</taxon>
        <taxon>Fungi</taxon>
        <taxon>Dikarya</taxon>
        <taxon>Basidiomycota</taxon>
        <taxon>Agaricomycotina</taxon>
        <taxon>Agaricomycetes</taxon>
        <taxon>Agaricomycetidae</taxon>
        <taxon>Agaricales</taxon>
        <taxon>Marasmiineae</taxon>
        <taxon>Omphalotaceae</taxon>
        <taxon>Lentinula</taxon>
    </lineage>
</organism>
<evidence type="ECO:0000313" key="2">
    <source>
        <dbReference type="Proteomes" id="UP001150217"/>
    </source>
</evidence>
<protein>
    <submittedName>
        <fullName evidence="1">Uncharacterized protein</fullName>
    </submittedName>
</protein>